<evidence type="ECO:0000259" key="1">
    <source>
        <dbReference type="Pfam" id="PF01370"/>
    </source>
</evidence>
<dbReference type="Pfam" id="PF01370">
    <property type="entry name" value="Epimerase"/>
    <property type="match status" value="1"/>
</dbReference>
<dbReference type="AlphaFoldDB" id="G0WG42"/>
<dbReference type="GO" id="GO:0044877">
    <property type="term" value="F:protein-containing complex binding"/>
    <property type="evidence" value="ECO:0007669"/>
    <property type="project" value="TreeGrafter"/>
</dbReference>
<sequence>MQTILVFGGNGFLGKRICQSAINSGFKVLSLSRSGRPPASLNTEKHKNSTTSQWVNEVNWIKADIFDPNSYKHLLNQNINHVVHSIGVLLENSNYKSLMNSPSASSLSKVNNEQTYERINKQSALLLASTFHDSLLERKKSSSMNENDSSLNQNCSFTYISADKGFPLIPKGYINSKRETEFELLQKYLKQKDGSSNTSSSFRPIIMRPGFMFDETLNTGTRSYLNSVLSALDNTNQSLFQNKLPFIRPTVSTQAVSNCLISEIKDKNFTGVVSLEEILKF</sequence>
<proteinExistence type="predicted"/>
<protein>
    <recommendedName>
        <fullName evidence="1">NAD-dependent epimerase/dehydratase domain-containing protein</fullName>
    </recommendedName>
</protein>
<accession>G0WG42</accession>
<dbReference type="OrthoDB" id="276721at2759"/>
<dbReference type="Proteomes" id="UP000000689">
    <property type="component" value="Chromosome 9"/>
</dbReference>
<dbReference type="PANTHER" id="PTHR12126:SF16">
    <property type="entry name" value="MIOREX COMPLEX COMPONENT 2"/>
    <property type="match status" value="1"/>
</dbReference>
<dbReference type="KEGG" id="ndi:NDAI_0I01840"/>
<dbReference type="HOGENOM" id="CLU_055314_1_0_1"/>
<evidence type="ECO:0000313" key="3">
    <source>
        <dbReference type="Proteomes" id="UP000000689"/>
    </source>
</evidence>
<dbReference type="eggNOG" id="KOG4288">
    <property type="taxonomic scope" value="Eukaryota"/>
</dbReference>
<organism evidence="2 3">
    <name type="scientific">Naumovozyma dairenensis (strain ATCC 10597 / BCRC 20456 / CBS 421 / NBRC 0211 / NRRL Y-12639)</name>
    <name type="common">Saccharomyces dairenensis</name>
    <dbReference type="NCBI Taxonomy" id="1071378"/>
    <lineage>
        <taxon>Eukaryota</taxon>
        <taxon>Fungi</taxon>
        <taxon>Dikarya</taxon>
        <taxon>Ascomycota</taxon>
        <taxon>Saccharomycotina</taxon>
        <taxon>Saccharomycetes</taxon>
        <taxon>Saccharomycetales</taxon>
        <taxon>Saccharomycetaceae</taxon>
        <taxon>Naumovozyma</taxon>
    </lineage>
</organism>
<dbReference type="RefSeq" id="XP_003671996.1">
    <property type="nucleotide sequence ID" value="XM_003671948.1"/>
</dbReference>
<dbReference type="OMA" id="WERADIF"/>
<dbReference type="GeneID" id="11493685"/>
<name>G0WG42_NAUDC</name>
<keyword evidence="3" id="KW-1185">Reference proteome</keyword>
<dbReference type="EMBL" id="HE580275">
    <property type="protein sequence ID" value="CCD26753.1"/>
    <property type="molecule type" value="Genomic_DNA"/>
</dbReference>
<evidence type="ECO:0000313" key="2">
    <source>
        <dbReference type="EMBL" id="CCD26753.1"/>
    </source>
</evidence>
<dbReference type="PANTHER" id="PTHR12126">
    <property type="entry name" value="NADH-UBIQUINONE OXIDOREDUCTASE 39 KDA SUBUNIT-RELATED"/>
    <property type="match status" value="1"/>
</dbReference>
<feature type="domain" description="NAD-dependent epimerase/dehydratase" evidence="1">
    <location>
        <begin position="4"/>
        <end position="85"/>
    </location>
</feature>
<dbReference type="InterPro" id="IPR036291">
    <property type="entry name" value="NAD(P)-bd_dom_sf"/>
</dbReference>
<dbReference type="GO" id="GO:0005739">
    <property type="term" value="C:mitochondrion"/>
    <property type="evidence" value="ECO:0007669"/>
    <property type="project" value="EnsemblFungi"/>
</dbReference>
<gene>
    <name evidence="2" type="primary">NDAI0I01840</name>
    <name evidence="2" type="ordered locus">NDAI_0I01840</name>
</gene>
<dbReference type="InterPro" id="IPR001509">
    <property type="entry name" value="Epimerase_deHydtase"/>
</dbReference>
<dbReference type="SUPFAM" id="SSF51735">
    <property type="entry name" value="NAD(P)-binding Rossmann-fold domains"/>
    <property type="match status" value="1"/>
</dbReference>
<dbReference type="GO" id="GO:0006744">
    <property type="term" value="P:ubiquinone biosynthetic process"/>
    <property type="evidence" value="ECO:0007669"/>
    <property type="project" value="EnsemblFungi"/>
</dbReference>
<dbReference type="STRING" id="1071378.G0WG42"/>
<dbReference type="Gene3D" id="3.40.50.720">
    <property type="entry name" value="NAD(P)-binding Rossmann-like Domain"/>
    <property type="match status" value="1"/>
</dbReference>
<dbReference type="InterPro" id="IPR051207">
    <property type="entry name" value="ComplexI_NDUFA9_subunit"/>
</dbReference>
<reference evidence="2 3" key="1">
    <citation type="journal article" date="2011" name="Proc. Natl. Acad. Sci. U.S.A.">
        <title>Evolutionary erosion of yeast sex chromosomes by mating-type switching accidents.</title>
        <authorList>
            <person name="Gordon J.L."/>
            <person name="Armisen D."/>
            <person name="Proux-Wera E."/>
            <person name="Oheigeartaigh S.S."/>
            <person name="Byrne K.P."/>
            <person name="Wolfe K.H."/>
        </authorList>
    </citation>
    <scope>NUCLEOTIDE SEQUENCE [LARGE SCALE GENOMIC DNA]</scope>
    <source>
        <strain evidence="3">ATCC 10597 / BCRC 20456 / CBS 421 / NBRC 0211 / NRRL Y-12639</strain>
    </source>
</reference>